<feature type="transmembrane region" description="Helical" evidence="5">
    <location>
        <begin position="183"/>
        <end position="201"/>
    </location>
</feature>
<keyword evidence="4 5" id="KW-0472">Membrane</keyword>
<dbReference type="GO" id="GO:0005886">
    <property type="term" value="C:plasma membrane"/>
    <property type="evidence" value="ECO:0007669"/>
    <property type="project" value="UniProtKB-SubCell"/>
</dbReference>
<dbReference type="HAMAP" id="MF_00445">
    <property type="entry name" value="NDH1_NuoN_1"/>
    <property type="match status" value="1"/>
</dbReference>
<feature type="transmembrane region" description="Helical" evidence="5">
    <location>
        <begin position="316"/>
        <end position="338"/>
    </location>
</feature>
<dbReference type="PANTHER" id="PTHR22773">
    <property type="entry name" value="NADH DEHYDROGENASE"/>
    <property type="match status" value="1"/>
</dbReference>
<dbReference type="Proteomes" id="UP000194968">
    <property type="component" value="Unassembled WGS sequence"/>
</dbReference>
<evidence type="ECO:0000256" key="4">
    <source>
        <dbReference type="ARBA" id="ARBA00023136"/>
    </source>
</evidence>
<keyword evidence="5" id="KW-1003">Cell membrane</keyword>
<feature type="transmembrane region" description="Helical" evidence="5">
    <location>
        <begin position="277"/>
        <end position="295"/>
    </location>
</feature>
<evidence type="ECO:0000256" key="6">
    <source>
        <dbReference type="RuleBase" id="RU000320"/>
    </source>
</evidence>
<proteinExistence type="inferred from homology"/>
<dbReference type="GO" id="GO:0042773">
    <property type="term" value="P:ATP synthesis coupled electron transport"/>
    <property type="evidence" value="ECO:0007669"/>
    <property type="project" value="InterPro"/>
</dbReference>
<evidence type="ECO:0000313" key="9">
    <source>
        <dbReference type="Proteomes" id="UP000194968"/>
    </source>
</evidence>
<comment type="subcellular location">
    <subcellularLocation>
        <location evidence="5">Cell membrane</location>
        <topology evidence="5">Multi-pass membrane protein</topology>
    </subcellularLocation>
    <subcellularLocation>
        <location evidence="1">Endomembrane system</location>
        <topology evidence="1">Multi-pass membrane protein</topology>
    </subcellularLocation>
    <subcellularLocation>
        <location evidence="6">Membrane</location>
        <topology evidence="6">Multi-pass membrane protein</topology>
    </subcellularLocation>
</comment>
<evidence type="ECO:0000256" key="2">
    <source>
        <dbReference type="ARBA" id="ARBA00022692"/>
    </source>
</evidence>
<keyword evidence="5" id="KW-0874">Quinone</keyword>
<comment type="function">
    <text evidence="5">NDH-1 shuttles electrons from NADH, via FMN and iron-sulfur (Fe-S) centers, to quinones in the respiratory chain. The immediate electron acceptor for the enzyme in this species is believed to be ubiquinone. Couples the redox reaction to proton translocation (for every two electrons transferred, four hydrogen ions are translocated across the cytoplasmic membrane), and thus conserves the redox energy in a proton gradient.</text>
</comment>
<dbReference type="RefSeq" id="WP_065577760.1">
    <property type="nucleotide sequence ID" value="NZ_LZGI01000003.1"/>
</dbReference>
<evidence type="ECO:0000256" key="3">
    <source>
        <dbReference type="ARBA" id="ARBA00022989"/>
    </source>
</evidence>
<comment type="caution">
    <text evidence="8">The sequence shown here is derived from an EMBL/GenBank/DDBJ whole genome shotgun (WGS) entry which is preliminary data.</text>
</comment>
<keyword evidence="5" id="KW-0830">Ubiquinone</keyword>
<dbReference type="InterPro" id="IPR001750">
    <property type="entry name" value="ND/Mrp_TM"/>
</dbReference>
<dbReference type="GO" id="GO:0012505">
    <property type="term" value="C:endomembrane system"/>
    <property type="evidence" value="ECO:0007669"/>
    <property type="project" value="UniProtKB-SubCell"/>
</dbReference>
<dbReference type="AlphaFoldDB" id="A0A242NUW8"/>
<feature type="transmembrane region" description="Helical" evidence="5">
    <location>
        <begin position="6"/>
        <end position="24"/>
    </location>
</feature>
<keyword evidence="3 5" id="KW-1133">Transmembrane helix</keyword>
<accession>A0A242NUW8</accession>
<dbReference type="GO" id="GO:0048038">
    <property type="term" value="F:quinone binding"/>
    <property type="evidence" value="ECO:0007669"/>
    <property type="project" value="UniProtKB-KW"/>
</dbReference>
<protein>
    <recommendedName>
        <fullName evidence="5">NADH-quinone oxidoreductase subunit N</fullName>
        <ecNumber evidence="5">7.1.1.-</ecNumber>
    </recommendedName>
    <alternativeName>
        <fullName evidence="5">NADH dehydrogenase I subunit N</fullName>
    </alternativeName>
    <alternativeName>
        <fullName evidence="5">NDH-1 subunit N</fullName>
    </alternativeName>
</protein>
<feature type="transmembrane region" description="Helical" evidence="5">
    <location>
        <begin position="350"/>
        <end position="369"/>
    </location>
</feature>
<comment type="catalytic activity">
    <reaction evidence="5">
        <text>a quinone + NADH + 5 H(+)(in) = a quinol + NAD(+) + 4 H(+)(out)</text>
        <dbReference type="Rhea" id="RHEA:57888"/>
        <dbReference type="ChEBI" id="CHEBI:15378"/>
        <dbReference type="ChEBI" id="CHEBI:24646"/>
        <dbReference type="ChEBI" id="CHEBI:57540"/>
        <dbReference type="ChEBI" id="CHEBI:57945"/>
        <dbReference type="ChEBI" id="CHEBI:132124"/>
    </reaction>
</comment>
<dbReference type="OrthoDB" id="9768329at2"/>
<dbReference type="GO" id="GO:0050136">
    <property type="term" value="F:NADH dehydrogenase (quinone) (non-electrogenic) activity"/>
    <property type="evidence" value="ECO:0007669"/>
    <property type="project" value="UniProtKB-UniRule"/>
</dbReference>
<gene>
    <name evidence="5" type="primary">nuoN</name>
    <name evidence="8" type="ORF">B6D06_05415</name>
</gene>
<feature type="domain" description="NADH:quinone oxidoreductase/Mrp antiporter transmembrane" evidence="7">
    <location>
        <begin position="201"/>
        <end position="499"/>
    </location>
</feature>
<name>A0A242NUW8_9GAMM</name>
<feature type="transmembrane region" description="Helical" evidence="5">
    <location>
        <begin position="405"/>
        <end position="425"/>
    </location>
</feature>
<dbReference type="EC" id="7.1.1.-" evidence="5"/>
<keyword evidence="5" id="KW-0520">NAD</keyword>
<feature type="transmembrane region" description="Helical" evidence="5">
    <location>
        <begin position="207"/>
        <end position="226"/>
    </location>
</feature>
<dbReference type="GO" id="GO:0008137">
    <property type="term" value="F:NADH dehydrogenase (ubiquinone) activity"/>
    <property type="evidence" value="ECO:0007669"/>
    <property type="project" value="InterPro"/>
</dbReference>
<dbReference type="InterPro" id="IPR010096">
    <property type="entry name" value="NADH-Q_OxRdtase_suN/2"/>
</dbReference>
<evidence type="ECO:0000313" key="8">
    <source>
        <dbReference type="EMBL" id="OTQ49926.1"/>
    </source>
</evidence>
<feature type="transmembrane region" description="Helical" evidence="5">
    <location>
        <begin position="376"/>
        <end position="399"/>
    </location>
</feature>
<keyword evidence="5" id="KW-0813">Transport</keyword>
<feature type="transmembrane region" description="Helical" evidence="5">
    <location>
        <begin position="450"/>
        <end position="480"/>
    </location>
</feature>
<keyword evidence="5" id="KW-1278">Translocase</keyword>
<feature type="transmembrane region" description="Helical" evidence="5">
    <location>
        <begin position="238"/>
        <end position="257"/>
    </location>
</feature>
<feature type="transmembrane region" description="Helical" evidence="5">
    <location>
        <begin position="541"/>
        <end position="561"/>
    </location>
</feature>
<organism evidence="8 9">
    <name type="scientific">Gilliamella apis</name>
    <dbReference type="NCBI Taxonomy" id="1970738"/>
    <lineage>
        <taxon>Bacteria</taxon>
        <taxon>Pseudomonadati</taxon>
        <taxon>Pseudomonadota</taxon>
        <taxon>Gammaproteobacteria</taxon>
        <taxon>Orbales</taxon>
        <taxon>Orbaceae</taxon>
        <taxon>Gilliamella</taxon>
    </lineage>
</organism>
<sequence>MIALLPIFILSFAIIVLLIALFIFKIDTKKCATLTISGLIFALVFSAILGYKISFNTQAISDISSDNMQISVSSPLDTSDKTPATEQTVAIDAVPTEQEITTSENSEITESVTENNDMVGSSPNVDDTQQNDANNEWGAHHVTALFTCDGYGLLYTSLILIISIVVASLAYRWFVQEEINHGLFYIILLFMTLGGITLVYASHLMSFFLGIELLSIPFIGLIGYQYIQTHALEAAIKYMILSAIASSFLLMGIAFYYATTGELTFSGLSYQLSTMTYPSTLLLIGICLMLVGIGFKLSLVPFQLWLPDVYQGAPTVVSLLLSTVGKVAVFCAIARLFLLAPIVNNETIRIILVIMAFCSILWGNLLALMQSSLKRLLAYSSVAHFGYLLLALIAVQYQVLALETIGVYLIGYIFANICVLGVISLESHSNELQDHEKEIDLSGLFWRRPILALAMGVGLLSLAGAPLTAGFVGRFLLVLLGVTAELWWLIAAVVIGSTIGLYFYSRLILNLYIRPPISHDDFSSNNSIIKLKWQDIKVSELFIVIAALLTMVCGVYPKWLFNLVSMAQYLTT</sequence>
<reference evidence="8 9" key="1">
    <citation type="submission" date="2017-03" db="EMBL/GenBank/DDBJ databases">
        <title>Comparative genomics of honeybee gut symbionts reveal geographically distinct and subgroup specific antibiotic resistance.</title>
        <authorList>
            <person name="Ludvigsen J."/>
            <person name="Porcellato D."/>
            <person name="Labee-Lund T.M."/>
            <person name="Amdam G.V."/>
            <person name="Rudi K."/>
        </authorList>
    </citation>
    <scope>NUCLEOTIDE SEQUENCE [LARGE SCALE GENOMIC DNA]</scope>
    <source>
        <strain evidence="8 9">A-4-12</strain>
    </source>
</reference>
<evidence type="ECO:0000259" key="7">
    <source>
        <dbReference type="Pfam" id="PF00361"/>
    </source>
</evidence>
<dbReference type="Pfam" id="PF00361">
    <property type="entry name" value="Proton_antipo_M"/>
    <property type="match status" value="1"/>
</dbReference>
<evidence type="ECO:0000256" key="5">
    <source>
        <dbReference type="HAMAP-Rule" id="MF_00445"/>
    </source>
</evidence>
<feature type="transmembrane region" description="Helical" evidence="5">
    <location>
        <begin position="152"/>
        <end position="171"/>
    </location>
</feature>
<evidence type="ECO:0000256" key="1">
    <source>
        <dbReference type="ARBA" id="ARBA00004127"/>
    </source>
</evidence>
<feature type="transmembrane region" description="Helical" evidence="5">
    <location>
        <begin position="486"/>
        <end position="504"/>
    </location>
</feature>
<keyword evidence="2 5" id="KW-0812">Transmembrane</keyword>
<comment type="similarity">
    <text evidence="5">Belongs to the complex I subunit 2 family.</text>
</comment>
<feature type="transmembrane region" description="Helical" evidence="5">
    <location>
        <begin position="31"/>
        <end position="51"/>
    </location>
</feature>
<comment type="subunit">
    <text evidence="5">NDH-1 is composed of 14 different subunits. Subunits NuoA, H, J, K, L, M, N constitute the membrane sector of the complex.</text>
</comment>
<dbReference type="NCBIfam" id="TIGR01770">
    <property type="entry name" value="NDH_I_N"/>
    <property type="match status" value="1"/>
</dbReference>
<dbReference type="EMBL" id="NASK01000091">
    <property type="protein sequence ID" value="OTQ49926.1"/>
    <property type="molecule type" value="Genomic_DNA"/>
</dbReference>